<organism evidence="3 4">
    <name type="scientific">Nothophoma quercina</name>
    <dbReference type="NCBI Taxonomy" id="749835"/>
    <lineage>
        <taxon>Eukaryota</taxon>
        <taxon>Fungi</taxon>
        <taxon>Dikarya</taxon>
        <taxon>Ascomycota</taxon>
        <taxon>Pezizomycotina</taxon>
        <taxon>Dothideomycetes</taxon>
        <taxon>Pleosporomycetidae</taxon>
        <taxon>Pleosporales</taxon>
        <taxon>Pleosporineae</taxon>
        <taxon>Didymellaceae</taxon>
        <taxon>Nothophoma</taxon>
    </lineage>
</organism>
<protein>
    <submittedName>
        <fullName evidence="3">Uncharacterized protein</fullName>
    </submittedName>
</protein>
<feature type="coiled-coil region" evidence="1">
    <location>
        <begin position="177"/>
        <end position="204"/>
    </location>
</feature>
<reference evidence="3 4" key="1">
    <citation type="submission" date="2024-02" db="EMBL/GenBank/DDBJ databases">
        <title>De novo assembly and annotation of 12 fungi associated with fruit tree decline syndrome in Ontario, Canada.</title>
        <authorList>
            <person name="Sulman M."/>
            <person name="Ellouze W."/>
            <person name="Ilyukhin E."/>
        </authorList>
    </citation>
    <scope>NUCLEOTIDE SEQUENCE [LARGE SCALE GENOMIC DNA]</scope>
    <source>
        <strain evidence="3 4">M97-236</strain>
    </source>
</reference>
<feature type="region of interest" description="Disordered" evidence="2">
    <location>
        <begin position="1"/>
        <end position="93"/>
    </location>
</feature>
<evidence type="ECO:0000256" key="1">
    <source>
        <dbReference type="SAM" id="Coils"/>
    </source>
</evidence>
<name>A0ABR3QPJ2_9PLEO</name>
<comment type="caution">
    <text evidence="3">The sequence shown here is derived from an EMBL/GenBank/DDBJ whole genome shotgun (WGS) entry which is preliminary data.</text>
</comment>
<accession>A0ABR3QPJ2</accession>
<feature type="compositionally biased region" description="Basic and acidic residues" evidence="2">
    <location>
        <begin position="459"/>
        <end position="468"/>
    </location>
</feature>
<feature type="region of interest" description="Disordered" evidence="2">
    <location>
        <begin position="298"/>
        <end position="318"/>
    </location>
</feature>
<evidence type="ECO:0000313" key="4">
    <source>
        <dbReference type="Proteomes" id="UP001521222"/>
    </source>
</evidence>
<dbReference type="Proteomes" id="UP001521222">
    <property type="component" value="Unassembled WGS sequence"/>
</dbReference>
<dbReference type="EMBL" id="JAKIXB020000037">
    <property type="protein sequence ID" value="KAL1594077.1"/>
    <property type="molecule type" value="Genomic_DNA"/>
</dbReference>
<evidence type="ECO:0000256" key="2">
    <source>
        <dbReference type="SAM" id="MobiDB-lite"/>
    </source>
</evidence>
<keyword evidence="1" id="KW-0175">Coiled coil</keyword>
<sequence>MASYLQKLRPNKKQNDSTNFRETVVHNAPQTEVAAKPTGPVPSPPPAPTISEPADETGAEPVLDEEDEKFLERLAAIASEPEGTPPPLPGRPAVIIDEQGQQKVGKDAQEALMDGADKVALPKSPPEKKAFASYFALPKFGKKTEKTGKEKDTTAKDKKGKAKVTEAERNELADNLLAAAEASRSAEEKEVEKETQDLSKILEELNMSAVNNRVFSFSKESEELLQKFTLVLKDIVNGAPHAYDDLEKLFTDYDTQLKKMYGGLPPFLQNFVKSLPAKMTAALGPELLAASAEKPGFDAKQRAGAGGSKSKKSRIPGVPKIPSLKQLVSAQGAVATALRSIVNFLKFRFPALATGTNLIMSLAVMSKSLSSITLLSSRKHTNPPPVLLFVFWYCHKRGREVRLEKERLTAEQASAEASGASSAVASDDDSVFGDQKRQKTKATSEPAPLVAGEPTEPTIIKDNKEDGKATVADLPDVSQLPEPGQATEKK</sequence>
<feature type="compositionally biased region" description="Pro residues" evidence="2">
    <location>
        <begin position="39"/>
        <end position="48"/>
    </location>
</feature>
<proteinExistence type="predicted"/>
<feature type="region of interest" description="Disordered" evidence="2">
    <location>
        <begin position="143"/>
        <end position="168"/>
    </location>
</feature>
<evidence type="ECO:0000313" key="3">
    <source>
        <dbReference type="EMBL" id="KAL1594077.1"/>
    </source>
</evidence>
<gene>
    <name evidence="3" type="ORF">SLS59_008910</name>
</gene>
<feature type="compositionally biased region" description="Acidic residues" evidence="2">
    <location>
        <begin position="53"/>
        <end position="69"/>
    </location>
</feature>
<feature type="compositionally biased region" description="Low complexity" evidence="2">
    <location>
        <begin position="413"/>
        <end position="425"/>
    </location>
</feature>
<feature type="region of interest" description="Disordered" evidence="2">
    <location>
        <begin position="413"/>
        <end position="490"/>
    </location>
</feature>
<keyword evidence="4" id="KW-1185">Reference proteome</keyword>